<feature type="region of interest" description="Disordered" evidence="1">
    <location>
        <begin position="1"/>
        <end position="99"/>
    </location>
</feature>
<gene>
    <name evidence="2" type="ORF">ACFSJS_09560</name>
</gene>
<evidence type="ECO:0000256" key="1">
    <source>
        <dbReference type="SAM" id="MobiDB-lite"/>
    </source>
</evidence>
<dbReference type="RefSeq" id="WP_380898872.1">
    <property type="nucleotide sequence ID" value="NZ_JBHUFU010000004.1"/>
</dbReference>
<feature type="compositionally biased region" description="Basic and acidic residues" evidence="1">
    <location>
        <begin position="69"/>
        <end position="83"/>
    </location>
</feature>
<comment type="caution">
    <text evidence="2">The sequence shown here is derived from an EMBL/GenBank/DDBJ whole genome shotgun (WGS) entry which is preliminary data.</text>
</comment>
<name>A0ABW4PKE3_9ACTN</name>
<sequence>MPEKSGSKRERQYEHIKDSAKSRGASSGRAKELAARTVNKQRAQAGESKSGGRSSGSGGGKSSGSGGPTRDELYAEAKKRGIEGRSSMNKEQLAKALGR</sequence>
<reference evidence="3" key="1">
    <citation type="journal article" date="2019" name="Int. J. Syst. Evol. Microbiol.">
        <title>The Global Catalogue of Microorganisms (GCM) 10K type strain sequencing project: providing services to taxonomists for standard genome sequencing and annotation.</title>
        <authorList>
            <consortium name="The Broad Institute Genomics Platform"/>
            <consortium name="The Broad Institute Genome Sequencing Center for Infectious Disease"/>
            <person name="Wu L."/>
            <person name="Ma J."/>
        </authorList>
    </citation>
    <scope>NUCLEOTIDE SEQUENCE [LARGE SCALE GENOMIC DNA]</scope>
    <source>
        <strain evidence="3">CGMCC 4.7455</strain>
    </source>
</reference>
<feature type="compositionally biased region" description="Gly residues" evidence="1">
    <location>
        <begin position="53"/>
        <end position="67"/>
    </location>
</feature>
<dbReference type="EMBL" id="JBHUFU010000004">
    <property type="protein sequence ID" value="MFD1829911.1"/>
    <property type="molecule type" value="Genomic_DNA"/>
</dbReference>
<proteinExistence type="predicted"/>
<organism evidence="2 3">
    <name type="scientific">Streptomyces desertarenae</name>
    <dbReference type="NCBI Taxonomy" id="2666184"/>
    <lineage>
        <taxon>Bacteria</taxon>
        <taxon>Bacillati</taxon>
        <taxon>Actinomycetota</taxon>
        <taxon>Actinomycetes</taxon>
        <taxon>Kitasatosporales</taxon>
        <taxon>Streptomycetaceae</taxon>
        <taxon>Streptomyces</taxon>
    </lineage>
</organism>
<dbReference type="Proteomes" id="UP001597365">
    <property type="component" value="Unassembled WGS sequence"/>
</dbReference>
<evidence type="ECO:0000313" key="2">
    <source>
        <dbReference type="EMBL" id="MFD1829911.1"/>
    </source>
</evidence>
<accession>A0ABW4PKE3</accession>
<feature type="compositionally biased region" description="Basic and acidic residues" evidence="1">
    <location>
        <begin position="1"/>
        <end position="21"/>
    </location>
</feature>
<protein>
    <submittedName>
        <fullName evidence="2">Plasmid stabilization protein</fullName>
    </submittedName>
</protein>
<evidence type="ECO:0000313" key="3">
    <source>
        <dbReference type="Proteomes" id="UP001597365"/>
    </source>
</evidence>
<keyword evidence="3" id="KW-1185">Reference proteome</keyword>